<keyword evidence="7" id="KW-0067">ATP-binding</keyword>
<dbReference type="GO" id="GO:0005739">
    <property type="term" value="C:mitochondrion"/>
    <property type="evidence" value="ECO:0007669"/>
    <property type="project" value="TreeGrafter"/>
</dbReference>
<keyword evidence="3" id="KW-0285">Flavoprotein</keyword>
<dbReference type="InterPro" id="IPR023468">
    <property type="entry name" value="Riboflavin_kinase"/>
</dbReference>
<keyword evidence="5" id="KW-0808">Transferase</keyword>
<evidence type="ECO:0000256" key="4">
    <source>
        <dbReference type="ARBA" id="ARBA00022643"/>
    </source>
</evidence>
<evidence type="ECO:0000256" key="2">
    <source>
        <dbReference type="ARBA" id="ARBA00012105"/>
    </source>
</evidence>
<keyword evidence="4" id="KW-0288">FMN</keyword>
<evidence type="ECO:0000256" key="6">
    <source>
        <dbReference type="ARBA" id="ARBA00022741"/>
    </source>
</evidence>
<sequence>MRVVLCRPAVRLFSAMRSEATFNSTNGFHLPAPPGTPLPYFTSGEVVRGFGRGSREIGCPTANFSQAVVDDLPPSFATGIYFGWASINGGPVYKMVMSVGWNPYFKNQKKSMETHILHKFPDDFYGFQLYVGICGYLRPEMDFSTLGEKFFDLQ</sequence>
<dbReference type="SMART" id="SM00904">
    <property type="entry name" value="Flavokinase"/>
    <property type="match status" value="1"/>
</dbReference>
<dbReference type="GO" id="GO:0009398">
    <property type="term" value="P:FMN biosynthetic process"/>
    <property type="evidence" value="ECO:0007669"/>
    <property type="project" value="UniProtKB-UniPathway"/>
</dbReference>
<dbReference type="UniPathway" id="UPA00276">
    <property type="reaction ID" value="UER00406"/>
</dbReference>
<dbReference type="PANTHER" id="PTHR22749">
    <property type="entry name" value="RIBOFLAVIN KINASE/FMN ADENYLYLTRANSFERASE"/>
    <property type="match status" value="1"/>
</dbReference>
<dbReference type="Pfam" id="PF01687">
    <property type="entry name" value="Flavokinase"/>
    <property type="match status" value="1"/>
</dbReference>
<dbReference type="GO" id="GO:0009231">
    <property type="term" value="P:riboflavin biosynthetic process"/>
    <property type="evidence" value="ECO:0007669"/>
    <property type="project" value="InterPro"/>
</dbReference>
<organism evidence="8">
    <name type="scientific">Cyprideis torosa</name>
    <dbReference type="NCBI Taxonomy" id="163714"/>
    <lineage>
        <taxon>Eukaryota</taxon>
        <taxon>Metazoa</taxon>
        <taxon>Ecdysozoa</taxon>
        <taxon>Arthropoda</taxon>
        <taxon>Crustacea</taxon>
        <taxon>Oligostraca</taxon>
        <taxon>Ostracoda</taxon>
        <taxon>Podocopa</taxon>
        <taxon>Podocopida</taxon>
        <taxon>Cytherocopina</taxon>
        <taxon>Cytheroidea</taxon>
        <taxon>Cytherideidae</taxon>
        <taxon>Cyprideis</taxon>
    </lineage>
</organism>
<dbReference type="EC" id="2.7.1.26" evidence="2"/>
<dbReference type="PANTHER" id="PTHR22749:SF6">
    <property type="entry name" value="RIBOFLAVIN KINASE"/>
    <property type="match status" value="1"/>
</dbReference>
<dbReference type="GO" id="GO:0008531">
    <property type="term" value="F:riboflavin kinase activity"/>
    <property type="evidence" value="ECO:0007669"/>
    <property type="project" value="UniProtKB-EC"/>
</dbReference>
<dbReference type="Gene3D" id="2.40.30.30">
    <property type="entry name" value="Riboflavin kinase-like"/>
    <property type="match status" value="1"/>
</dbReference>
<comment type="pathway">
    <text evidence="1">Cofactor biosynthesis; FMN biosynthesis; FMN from riboflavin (ATP route): step 1/1.</text>
</comment>
<dbReference type="AlphaFoldDB" id="A0A7R8ZLU8"/>
<dbReference type="GO" id="GO:0005524">
    <property type="term" value="F:ATP binding"/>
    <property type="evidence" value="ECO:0007669"/>
    <property type="project" value="UniProtKB-KW"/>
</dbReference>
<evidence type="ECO:0000313" key="8">
    <source>
        <dbReference type="EMBL" id="CAD7226336.1"/>
    </source>
</evidence>
<protein>
    <recommendedName>
        <fullName evidence="2">riboflavin kinase</fullName>
        <ecNumber evidence="2">2.7.1.26</ecNumber>
    </recommendedName>
</protein>
<dbReference type="InterPro" id="IPR023465">
    <property type="entry name" value="Riboflavin_kinase_dom_sf"/>
</dbReference>
<dbReference type="SUPFAM" id="SSF82114">
    <property type="entry name" value="Riboflavin kinase-like"/>
    <property type="match status" value="1"/>
</dbReference>
<proteinExistence type="predicted"/>
<evidence type="ECO:0000256" key="5">
    <source>
        <dbReference type="ARBA" id="ARBA00022679"/>
    </source>
</evidence>
<reference evidence="8" key="1">
    <citation type="submission" date="2020-11" db="EMBL/GenBank/DDBJ databases">
        <authorList>
            <person name="Tran Van P."/>
        </authorList>
    </citation>
    <scope>NUCLEOTIDE SEQUENCE</scope>
</reference>
<name>A0A7R8ZLU8_9CRUS</name>
<evidence type="ECO:0000256" key="7">
    <source>
        <dbReference type="ARBA" id="ARBA00022840"/>
    </source>
</evidence>
<dbReference type="OrthoDB" id="276388at2759"/>
<accession>A0A7R8ZLU8</accession>
<evidence type="ECO:0000256" key="3">
    <source>
        <dbReference type="ARBA" id="ARBA00022630"/>
    </source>
</evidence>
<evidence type="ECO:0000256" key="1">
    <source>
        <dbReference type="ARBA" id="ARBA00005201"/>
    </source>
</evidence>
<dbReference type="InterPro" id="IPR015865">
    <property type="entry name" value="Riboflavin_kinase_bac/euk"/>
</dbReference>
<dbReference type="EMBL" id="OB660804">
    <property type="protein sequence ID" value="CAD7226336.1"/>
    <property type="molecule type" value="Genomic_DNA"/>
</dbReference>
<gene>
    <name evidence="8" type="ORF">CTOB1V02_LOCUS4256</name>
</gene>
<keyword evidence="6" id="KW-0547">Nucleotide-binding</keyword>